<feature type="coiled-coil region" evidence="1">
    <location>
        <begin position="415"/>
        <end position="442"/>
    </location>
</feature>
<evidence type="ECO:0000259" key="4">
    <source>
        <dbReference type="PROSITE" id="PS50006"/>
    </source>
</evidence>
<dbReference type="AlphaFoldDB" id="A0A2M3YZX9"/>
<accession>A0A2M3YZX9</accession>
<feature type="compositionally biased region" description="Basic and acidic residues" evidence="2">
    <location>
        <begin position="652"/>
        <end position="661"/>
    </location>
</feature>
<feature type="transmembrane region" description="Helical" evidence="3">
    <location>
        <begin position="1080"/>
        <end position="1098"/>
    </location>
</feature>
<dbReference type="PANTHER" id="PTHR15715">
    <property type="entry name" value="CENTROSOMAL PROTEIN OF 170 KDA"/>
    <property type="match status" value="1"/>
</dbReference>
<keyword evidence="3" id="KW-0472">Membrane</keyword>
<feature type="region of interest" description="Disordered" evidence="2">
    <location>
        <begin position="881"/>
        <end position="938"/>
    </location>
</feature>
<dbReference type="PANTHER" id="PTHR15715:SF37">
    <property type="entry name" value="LD47843P"/>
    <property type="match status" value="1"/>
</dbReference>
<sequence>MVIINNRDDFLPFLKSPGVRMQTPLVNSVTTTTASLNRDVASQAQQQQQQQQQQQLGNINNNNNNNNNTLINNNNNNSIAGVVGSVQSVVSAGCLNVNNINNNNNNINNNNNGQPQHARALLICRPNSHPFNNRTLYLEPGAQAKVGRSVARIRVSENNAIFDCKVLSRNHAVLWYKDGRFFIKDTGSSNGTFINNIRLSQTCTESEPYEISSGDIVQFGVDVMENTRRETHGCITATLKLFLPDGRETKASQKVGIGGQSAIIPPVDLYRLNQYIQEANQREQILETKLISLQKMVESTRQNSSLGWQAMIDEDRLLSRIDMLEKKLQYCQKNLTEDKLREDLAKLLEEKHQYQNSAKETMYKLHQDRLEAVHKQISLEKALCTSEDECSLLREQLNKTKQQLQETTVCMGSLKSQYDEKVASSEEQLKAKESEITSLTHKLDHFVDVYAIASSDDEQQHQQQQQQQQQPHQQIKSSAMSNWLKNSDIKKLEGSEDIIKAICNDTETDISSNEYTSGLTKLQRRINTLEKNFTLLFGADLKADNDPLEEAESESETSECSILTATNDNATTTPLVVGDGDGGVEVSGNGPLEDSGIERKKECDGNQNDVKSSSISISSTGSSIASDDGGDSDASNNTISDMTVIQQPQNHVEQEDKEKADGLPAPPYGATPAPIVDPQLNQNVMRRNIRLIKSECMALLRQVEKTMQQKQSEQQTQKAKYEELETELLAFKAELNSRPKLEELERKQQLCDSLTESVSTLRFEVDELRTMNDRCQLEMERMELELLNHKNSENEKLSAFPVPVPADDPAITVECAPETEEEPSRKNAPEEDGDRDRKRTAELSMMPQTLLVVTENAPVAEMPSPVTIPPSVPMVDVETQTEPGRDHVSMGSSTSDLRPVLPLDEPLDVSDGGDSFSSNSCNPELDEYGGDEGEDDDEKTETIDITTIYNGPTIGGGEAPVSGAAPKPAATITIPPAAPKNGRNGAPSSLLLLASTALAASCDDASSTLRRSTLVAAAKSPEAAFDHELALINHPDVQREEELIVFKEKYAHLSEENVRLNQQLQRLSGEMNQFRYGSPFQLLMYVIPIVAIIGYLMLNRT</sequence>
<feature type="region of interest" description="Disordered" evidence="2">
    <location>
        <begin position="546"/>
        <end position="676"/>
    </location>
</feature>
<feature type="compositionally biased region" description="Low complexity" evidence="2">
    <location>
        <begin position="612"/>
        <end position="635"/>
    </location>
</feature>
<feature type="compositionally biased region" description="Polar residues" evidence="2">
    <location>
        <begin position="636"/>
        <end position="651"/>
    </location>
</feature>
<feature type="region of interest" description="Disordered" evidence="2">
    <location>
        <begin position="45"/>
        <end position="73"/>
    </location>
</feature>
<protein>
    <submittedName>
        <fullName evidence="5">Putative tropomyosin</fullName>
    </submittedName>
</protein>
<reference evidence="5" key="1">
    <citation type="submission" date="2018-01" db="EMBL/GenBank/DDBJ databases">
        <title>An insight into the sialome of Amazonian anophelines.</title>
        <authorList>
            <person name="Ribeiro J.M."/>
            <person name="Scarpassa V."/>
            <person name="Calvo E."/>
        </authorList>
    </citation>
    <scope>NUCLEOTIDE SEQUENCE</scope>
    <source>
        <tissue evidence="5">Salivary glands</tissue>
    </source>
</reference>
<dbReference type="PROSITE" id="PS50006">
    <property type="entry name" value="FHA_DOMAIN"/>
    <property type="match status" value="1"/>
</dbReference>
<dbReference type="SMART" id="SM00240">
    <property type="entry name" value="FHA"/>
    <property type="match status" value="1"/>
</dbReference>
<evidence type="ECO:0000256" key="3">
    <source>
        <dbReference type="SAM" id="Phobius"/>
    </source>
</evidence>
<dbReference type="CDD" id="cd22679">
    <property type="entry name" value="FHA_SLMAP"/>
    <property type="match status" value="1"/>
</dbReference>
<dbReference type="InterPro" id="IPR051176">
    <property type="entry name" value="Cent_Immune-Sig_Mod"/>
</dbReference>
<feature type="compositionally biased region" description="Acidic residues" evidence="2">
    <location>
        <begin position="924"/>
        <end position="938"/>
    </location>
</feature>
<feature type="compositionally biased region" description="Low complexity" evidence="2">
    <location>
        <begin position="461"/>
        <end position="474"/>
    </location>
</feature>
<evidence type="ECO:0000256" key="2">
    <source>
        <dbReference type="SAM" id="MobiDB-lite"/>
    </source>
</evidence>
<evidence type="ECO:0000256" key="1">
    <source>
        <dbReference type="SAM" id="Coils"/>
    </source>
</evidence>
<feature type="coiled-coil region" evidence="1">
    <location>
        <begin position="700"/>
        <end position="734"/>
    </location>
</feature>
<feature type="coiled-coil region" evidence="1">
    <location>
        <begin position="765"/>
        <end position="792"/>
    </location>
</feature>
<feature type="compositionally biased region" description="Acidic residues" evidence="2">
    <location>
        <begin position="546"/>
        <end position="557"/>
    </location>
</feature>
<keyword evidence="3" id="KW-0812">Transmembrane</keyword>
<dbReference type="InterPro" id="IPR008984">
    <property type="entry name" value="SMAD_FHA_dom_sf"/>
</dbReference>
<organism evidence="5">
    <name type="scientific">Anopheles braziliensis</name>
    <dbReference type="NCBI Taxonomy" id="58242"/>
    <lineage>
        <taxon>Eukaryota</taxon>
        <taxon>Metazoa</taxon>
        <taxon>Ecdysozoa</taxon>
        <taxon>Arthropoda</taxon>
        <taxon>Hexapoda</taxon>
        <taxon>Insecta</taxon>
        <taxon>Pterygota</taxon>
        <taxon>Neoptera</taxon>
        <taxon>Endopterygota</taxon>
        <taxon>Diptera</taxon>
        <taxon>Nematocera</taxon>
        <taxon>Culicoidea</taxon>
        <taxon>Culicidae</taxon>
        <taxon>Anophelinae</taxon>
        <taxon>Anopheles</taxon>
    </lineage>
</organism>
<dbReference type="SUPFAM" id="SSF49879">
    <property type="entry name" value="SMAD/FHA domain"/>
    <property type="match status" value="1"/>
</dbReference>
<feature type="compositionally biased region" description="Polar residues" evidence="2">
    <location>
        <begin position="563"/>
        <end position="574"/>
    </location>
</feature>
<feature type="region of interest" description="Disordered" evidence="2">
    <location>
        <begin position="816"/>
        <end position="843"/>
    </location>
</feature>
<name>A0A2M3YZX9_9DIPT</name>
<keyword evidence="3" id="KW-1133">Transmembrane helix</keyword>
<feature type="region of interest" description="Disordered" evidence="2">
    <location>
        <begin position="455"/>
        <end position="478"/>
    </location>
</feature>
<feature type="domain" description="FHA" evidence="4">
    <location>
        <begin position="144"/>
        <end position="199"/>
    </location>
</feature>
<dbReference type="Pfam" id="PF00498">
    <property type="entry name" value="FHA"/>
    <property type="match status" value="1"/>
</dbReference>
<dbReference type="EMBL" id="GGFM01001064">
    <property type="protein sequence ID" value="MBW21815.1"/>
    <property type="molecule type" value="Transcribed_RNA"/>
</dbReference>
<dbReference type="Gene3D" id="2.60.200.20">
    <property type="match status" value="1"/>
</dbReference>
<dbReference type="CDD" id="cd21911">
    <property type="entry name" value="CC1_SLMAP"/>
    <property type="match status" value="1"/>
</dbReference>
<keyword evidence="1" id="KW-0175">Coiled coil</keyword>
<proteinExistence type="predicted"/>
<feature type="compositionally biased region" description="Basic and acidic residues" evidence="2">
    <location>
        <begin position="822"/>
        <end position="841"/>
    </location>
</feature>
<dbReference type="InterPro" id="IPR000253">
    <property type="entry name" value="FHA_dom"/>
</dbReference>
<evidence type="ECO:0000313" key="5">
    <source>
        <dbReference type="EMBL" id="MBW21815.1"/>
    </source>
</evidence>